<dbReference type="Pfam" id="PF00392">
    <property type="entry name" value="GntR"/>
    <property type="match status" value="2"/>
</dbReference>
<dbReference type="Gene3D" id="1.10.10.10">
    <property type="entry name" value="Winged helix-like DNA-binding domain superfamily/Winged helix DNA-binding domain"/>
    <property type="match status" value="2"/>
</dbReference>
<gene>
    <name evidence="5" type="ORF">DWV29_10445</name>
</gene>
<dbReference type="PROSITE" id="PS50949">
    <property type="entry name" value="HTH_GNTR"/>
    <property type="match status" value="2"/>
</dbReference>
<evidence type="ECO:0000313" key="5">
    <source>
        <dbReference type="EMBL" id="RGX29540.1"/>
    </source>
</evidence>
<dbReference type="PANTHER" id="PTHR44846">
    <property type="entry name" value="MANNOSYL-D-GLYCERATE TRANSPORT/METABOLISM SYSTEM REPRESSOR MNGR-RELATED"/>
    <property type="match status" value="1"/>
</dbReference>
<evidence type="ECO:0000259" key="4">
    <source>
        <dbReference type="PROSITE" id="PS50949"/>
    </source>
</evidence>
<evidence type="ECO:0000256" key="2">
    <source>
        <dbReference type="ARBA" id="ARBA00023125"/>
    </source>
</evidence>
<keyword evidence="3" id="KW-0804">Transcription</keyword>
<keyword evidence="2" id="KW-0238">DNA-binding</keyword>
<dbReference type="Proteomes" id="UP000283880">
    <property type="component" value="Unassembled WGS sequence"/>
</dbReference>
<dbReference type="GO" id="GO:0003677">
    <property type="term" value="F:DNA binding"/>
    <property type="evidence" value="ECO:0007669"/>
    <property type="project" value="UniProtKB-KW"/>
</dbReference>
<organism evidence="5 6">
    <name type="scientific">Enterocloster asparagiformis</name>
    <dbReference type="NCBI Taxonomy" id="333367"/>
    <lineage>
        <taxon>Bacteria</taxon>
        <taxon>Bacillati</taxon>
        <taxon>Bacillota</taxon>
        <taxon>Clostridia</taxon>
        <taxon>Lachnospirales</taxon>
        <taxon>Lachnospiraceae</taxon>
        <taxon>Enterocloster</taxon>
    </lineage>
</organism>
<dbReference type="EMBL" id="QSBM01000007">
    <property type="protein sequence ID" value="RGX29540.1"/>
    <property type="molecule type" value="Genomic_DNA"/>
</dbReference>
<proteinExistence type="predicted"/>
<dbReference type="InterPro" id="IPR036388">
    <property type="entry name" value="WH-like_DNA-bd_sf"/>
</dbReference>
<dbReference type="SUPFAM" id="SSF46785">
    <property type="entry name" value="Winged helix' DNA-binding domain"/>
    <property type="match status" value="2"/>
</dbReference>
<sequence>MDQVMELHQIIYGLLAAQIEFGTYRYKDPLPKMEEVSRWFSVSLGTVKTAYGQLKENGYITSARKAGASVAVRFQDEELERNIQTYFSLRKNAVMDLFGAYAPLFSYIQWYSLKNAGPGQLDELERLCERPRTLRPYVLAQHIRLIYGSLHNDLLLRLVWQAYLFFQAPFSSLPSNLAAFEDSDDPLLDMIGLCRRGDWDGLWKTVICCQDRIASAARCFYANRIAAEPPGEPISFCWNLYQNPSQRCYSVAINLLKGFRLGIFTRENFLPAPVEIAEHMHVSTITVRRTLALLNQLGVIQSINGVGTKVLNTEESIKYCDFTQPAIQKRLLDFVQSLQILAMTCGACARSVLTDANAAGLWKERLAYIKENNQYESVIFASLEIIPLYAPNQVVREIYEKLLQFLLWGYPLRSMHVSGEEINSYYLSHIESLQECLERGDGDSLAAELENLLFYELRFAAARLTELGVNKAQSFLLPEPEA</sequence>
<dbReference type="AlphaFoldDB" id="A0A413FFT4"/>
<reference evidence="5 6" key="1">
    <citation type="submission" date="2018-08" db="EMBL/GenBank/DDBJ databases">
        <title>A genome reference for cultivated species of the human gut microbiota.</title>
        <authorList>
            <person name="Zou Y."/>
            <person name="Xue W."/>
            <person name="Luo G."/>
        </authorList>
    </citation>
    <scope>NUCLEOTIDE SEQUENCE [LARGE SCALE GENOMIC DNA]</scope>
    <source>
        <strain evidence="5 6">AF04-15</strain>
    </source>
</reference>
<evidence type="ECO:0000313" key="6">
    <source>
        <dbReference type="Proteomes" id="UP000283880"/>
    </source>
</evidence>
<comment type="caution">
    <text evidence="5">The sequence shown here is derived from an EMBL/GenBank/DDBJ whole genome shotgun (WGS) entry which is preliminary data.</text>
</comment>
<dbReference type="GO" id="GO:0045892">
    <property type="term" value="P:negative regulation of DNA-templated transcription"/>
    <property type="evidence" value="ECO:0007669"/>
    <property type="project" value="TreeGrafter"/>
</dbReference>
<evidence type="ECO:0000256" key="1">
    <source>
        <dbReference type="ARBA" id="ARBA00023015"/>
    </source>
</evidence>
<dbReference type="InterPro" id="IPR050679">
    <property type="entry name" value="Bact_HTH_transcr_reg"/>
</dbReference>
<evidence type="ECO:0000256" key="3">
    <source>
        <dbReference type="ARBA" id="ARBA00023163"/>
    </source>
</evidence>
<dbReference type="SMART" id="SM00345">
    <property type="entry name" value="HTH_GNTR"/>
    <property type="match status" value="2"/>
</dbReference>
<dbReference type="InterPro" id="IPR036390">
    <property type="entry name" value="WH_DNA-bd_sf"/>
</dbReference>
<feature type="domain" description="HTH gntR-type" evidence="4">
    <location>
        <begin position="5"/>
        <end position="73"/>
    </location>
</feature>
<accession>A0A413FFT4</accession>
<protein>
    <submittedName>
        <fullName evidence="5">GntR family transcriptional regulator</fullName>
    </submittedName>
</protein>
<name>A0A413FFT4_9FIRM</name>
<dbReference type="GO" id="GO:0003700">
    <property type="term" value="F:DNA-binding transcription factor activity"/>
    <property type="evidence" value="ECO:0007669"/>
    <property type="project" value="InterPro"/>
</dbReference>
<dbReference type="PANTHER" id="PTHR44846:SF1">
    <property type="entry name" value="MANNOSYL-D-GLYCERATE TRANSPORT_METABOLISM SYSTEM REPRESSOR MNGR-RELATED"/>
    <property type="match status" value="1"/>
</dbReference>
<keyword evidence="1" id="KW-0805">Transcription regulation</keyword>
<feature type="domain" description="HTH gntR-type" evidence="4">
    <location>
        <begin position="245"/>
        <end position="313"/>
    </location>
</feature>
<dbReference type="InterPro" id="IPR000524">
    <property type="entry name" value="Tscrpt_reg_HTH_GntR"/>
</dbReference>
<dbReference type="OrthoDB" id="1957253at2"/>